<keyword evidence="2" id="KW-0805">Transcription regulation</keyword>
<dbReference type="PRINTS" id="PR00039">
    <property type="entry name" value="HTHLYSR"/>
</dbReference>
<keyword evidence="3" id="KW-0238">DNA-binding</keyword>
<dbReference type="InterPro" id="IPR000847">
    <property type="entry name" value="LysR_HTH_N"/>
</dbReference>
<dbReference type="SUPFAM" id="SSF46785">
    <property type="entry name" value="Winged helix' DNA-binding domain"/>
    <property type="match status" value="1"/>
</dbReference>
<name>A0A158GZH9_9BURK</name>
<dbReference type="Gene3D" id="1.10.10.10">
    <property type="entry name" value="Winged helix-like DNA-binding domain superfamily/Winged helix DNA-binding domain"/>
    <property type="match status" value="1"/>
</dbReference>
<keyword evidence="4" id="KW-0010">Activator</keyword>
<evidence type="ECO:0000313" key="7">
    <source>
        <dbReference type="EMBL" id="SAL37231.1"/>
    </source>
</evidence>
<proteinExistence type="inferred from homology"/>
<keyword evidence="5" id="KW-0804">Transcription</keyword>
<dbReference type="GO" id="GO:0003700">
    <property type="term" value="F:DNA-binding transcription factor activity"/>
    <property type="evidence" value="ECO:0007669"/>
    <property type="project" value="InterPro"/>
</dbReference>
<dbReference type="Pfam" id="PF00126">
    <property type="entry name" value="HTH_1"/>
    <property type="match status" value="1"/>
</dbReference>
<dbReference type="GO" id="GO:0003677">
    <property type="term" value="F:DNA binding"/>
    <property type="evidence" value="ECO:0007669"/>
    <property type="project" value="UniProtKB-KW"/>
</dbReference>
<dbReference type="AlphaFoldDB" id="A0A158GZH9"/>
<sequence length="299" mass="32234">MEFLQLKYFVSVCDAGSLSRAAASLNLTQPTISRQIAMLEGDLGQRLLDRTGRGVIPTEAGRALLPHARAMLSLARDARDELREFQSSPAGKVTIGLPPRIARGLTMPLVQQYRKLFPRASLSIQEGLSVNLRELLIGGRLDVALLFDPQPSPALSFETVRTERLFLVAPEHQTISKPVTLHTLARYSMILPAPPNALRVLIDSKLAEHGIQFDVIAEVGATQTIIPLVARSMGCTILPEGAILAYGVQPEVQIALIDSPVIRSSLVLAAPLARPATTLINAVLQILKRSTAPGIVEAA</sequence>
<evidence type="ECO:0000259" key="6">
    <source>
        <dbReference type="PROSITE" id="PS50931"/>
    </source>
</evidence>
<dbReference type="EMBL" id="FCOK02000022">
    <property type="protein sequence ID" value="SAL37231.1"/>
    <property type="molecule type" value="Genomic_DNA"/>
</dbReference>
<dbReference type="OrthoDB" id="8587114at2"/>
<evidence type="ECO:0000256" key="1">
    <source>
        <dbReference type="ARBA" id="ARBA00009437"/>
    </source>
</evidence>
<dbReference type="SUPFAM" id="SSF53850">
    <property type="entry name" value="Periplasmic binding protein-like II"/>
    <property type="match status" value="1"/>
</dbReference>
<gene>
    <name evidence="7" type="ORF">AWB69_03615</name>
</gene>
<evidence type="ECO:0000256" key="3">
    <source>
        <dbReference type="ARBA" id="ARBA00023125"/>
    </source>
</evidence>
<dbReference type="InterPro" id="IPR036388">
    <property type="entry name" value="WH-like_DNA-bd_sf"/>
</dbReference>
<dbReference type="InterPro" id="IPR005119">
    <property type="entry name" value="LysR_subst-bd"/>
</dbReference>
<protein>
    <submittedName>
        <fullName evidence="7">LysR family transcriptional regulator</fullName>
    </submittedName>
</protein>
<dbReference type="PANTHER" id="PTHR30293">
    <property type="entry name" value="TRANSCRIPTIONAL REGULATORY PROTEIN NAC-RELATED"/>
    <property type="match status" value="1"/>
</dbReference>
<evidence type="ECO:0000313" key="8">
    <source>
        <dbReference type="Proteomes" id="UP000054683"/>
    </source>
</evidence>
<feature type="domain" description="HTH lysR-type" evidence="6">
    <location>
        <begin position="1"/>
        <end position="58"/>
    </location>
</feature>
<dbReference type="Gene3D" id="3.40.190.290">
    <property type="match status" value="1"/>
</dbReference>
<evidence type="ECO:0000256" key="5">
    <source>
        <dbReference type="ARBA" id="ARBA00023163"/>
    </source>
</evidence>
<dbReference type="GO" id="GO:2000142">
    <property type="term" value="P:regulation of DNA-templated transcription initiation"/>
    <property type="evidence" value="ECO:0007669"/>
    <property type="project" value="TreeGrafter"/>
</dbReference>
<dbReference type="FunFam" id="1.10.10.10:FF:000001">
    <property type="entry name" value="LysR family transcriptional regulator"/>
    <property type="match status" value="1"/>
</dbReference>
<dbReference type="InterPro" id="IPR036390">
    <property type="entry name" value="WH_DNA-bd_sf"/>
</dbReference>
<dbReference type="Proteomes" id="UP000054683">
    <property type="component" value="Unassembled WGS sequence"/>
</dbReference>
<dbReference type="Pfam" id="PF03466">
    <property type="entry name" value="LysR_substrate"/>
    <property type="match status" value="1"/>
</dbReference>
<evidence type="ECO:0000256" key="2">
    <source>
        <dbReference type="ARBA" id="ARBA00023015"/>
    </source>
</evidence>
<comment type="similarity">
    <text evidence="1">Belongs to the LysR transcriptional regulatory family.</text>
</comment>
<dbReference type="RefSeq" id="WP_062086965.1">
    <property type="nucleotide sequence ID" value="NZ_FCOK02000022.1"/>
</dbReference>
<dbReference type="PROSITE" id="PS50931">
    <property type="entry name" value="HTH_LYSR"/>
    <property type="match status" value="1"/>
</dbReference>
<accession>A0A158GZH9</accession>
<dbReference type="PANTHER" id="PTHR30293:SF0">
    <property type="entry name" value="NITROGEN ASSIMILATION REGULATORY PROTEIN NAC"/>
    <property type="match status" value="1"/>
</dbReference>
<evidence type="ECO:0000256" key="4">
    <source>
        <dbReference type="ARBA" id="ARBA00023159"/>
    </source>
</evidence>
<reference evidence="7 8" key="1">
    <citation type="submission" date="2016-01" db="EMBL/GenBank/DDBJ databases">
        <authorList>
            <person name="Oliw E.H."/>
        </authorList>
    </citation>
    <scope>NUCLEOTIDE SEQUENCE [LARGE SCALE GENOMIC DNA]</scope>
    <source>
        <strain evidence="7">LMG 27134</strain>
    </source>
</reference>
<organism evidence="7 8">
    <name type="scientific">Caballeronia udeis</name>
    <dbReference type="NCBI Taxonomy" id="1232866"/>
    <lineage>
        <taxon>Bacteria</taxon>
        <taxon>Pseudomonadati</taxon>
        <taxon>Pseudomonadota</taxon>
        <taxon>Betaproteobacteria</taxon>
        <taxon>Burkholderiales</taxon>
        <taxon>Burkholderiaceae</taxon>
        <taxon>Caballeronia</taxon>
    </lineage>
</organism>